<reference evidence="2" key="1">
    <citation type="submission" date="2020-10" db="EMBL/GenBank/DDBJ databases">
        <authorList>
            <person name="Gilroy R."/>
        </authorList>
    </citation>
    <scope>NUCLEOTIDE SEQUENCE</scope>
    <source>
        <strain evidence="2">CHK154-7741</strain>
    </source>
</reference>
<evidence type="ECO:0000313" key="2">
    <source>
        <dbReference type="EMBL" id="HIU92501.1"/>
    </source>
</evidence>
<gene>
    <name evidence="2" type="ORF">IAD26_05135</name>
</gene>
<proteinExistence type="predicted"/>
<evidence type="ECO:0000313" key="3">
    <source>
        <dbReference type="Proteomes" id="UP000886748"/>
    </source>
</evidence>
<keyword evidence="1" id="KW-1133">Transmembrane helix</keyword>
<keyword evidence="1" id="KW-0812">Transmembrane</keyword>
<reference evidence="2" key="2">
    <citation type="journal article" date="2021" name="PeerJ">
        <title>Extensive microbial diversity within the chicken gut microbiome revealed by metagenomics and culture.</title>
        <authorList>
            <person name="Gilroy R."/>
            <person name="Ravi A."/>
            <person name="Getino M."/>
            <person name="Pursley I."/>
            <person name="Horton D.L."/>
            <person name="Alikhan N.F."/>
            <person name="Baker D."/>
            <person name="Gharbi K."/>
            <person name="Hall N."/>
            <person name="Watson M."/>
            <person name="Adriaenssens E.M."/>
            <person name="Foster-Nyarko E."/>
            <person name="Jarju S."/>
            <person name="Secka A."/>
            <person name="Antonio M."/>
            <person name="Oren A."/>
            <person name="Chaudhuri R.R."/>
            <person name="La Ragione R."/>
            <person name="Hildebrand F."/>
            <person name="Pallen M.J."/>
        </authorList>
    </citation>
    <scope>NUCLEOTIDE SEQUENCE</scope>
    <source>
        <strain evidence="2">CHK154-7741</strain>
    </source>
</reference>
<feature type="non-terminal residue" evidence="2">
    <location>
        <position position="1"/>
    </location>
</feature>
<organism evidence="2 3">
    <name type="scientific">Candidatus Limenecus avicola</name>
    <dbReference type="NCBI Taxonomy" id="2840847"/>
    <lineage>
        <taxon>Bacteria</taxon>
        <taxon>Bacillati</taxon>
        <taxon>Bacillota</taxon>
        <taxon>Clostridia</taxon>
        <taxon>Eubacteriales</taxon>
        <taxon>Clostridiaceae</taxon>
        <taxon>Clostridiaceae incertae sedis</taxon>
        <taxon>Candidatus Limenecus</taxon>
    </lineage>
</organism>
<protein>
    <submittedName>
        <fullName evidence="2">Uncharacterized protein</fullName>
    </submittedName>
</protein>
<name>A0A9D1SRV1_9CLOT</name>
<comment type="caution">
    <text evidence="2">The sequence shown here is derived from an EMBL/GenBank/DDBJ whole genome shotgun (WGS) entry which is preliminary data.</text>
</comment>
<sequence>SLTMTKRKAIMYLIIFAVLVTAAQIWKTNYLADPASKLPDPCKMVISSQCQQYINKITAEKKYEETVAIQKIRIRENEQLLKFFKKKIQDKCLFEMTAQEADESLQACIGTPKGKRDYFLLKTADFTIRDILVDSLAVSQMQYSELHDKKAAEKTLKHAKKIIKDNKYFEKRADAFKIIEKEMSELK</sequence>
<accession>A0A9D1SRV1</accession>
<dbReference type="AlphaFoldDB" id="A0A9D1SRV1"/>
<feature type="transmembrane region" description="Helical" evidence="1">
    <location>
        <begin position="9"/>
        <end position="26"/>
    </location>
</feature>
<evidence type="ECO:0000256" key="1">
    <source>
        <dbReference type="SAM" id="Phobius"/>
    </source>
</evidence>
<dbReference type="EMBL" id="DVOD01000035">
    <property type="protein sequence ID" value="HIU92501.1"/>
    <property type="molecule type" value="Genomic_DNA"/>
</dbReference>
<keyword evidence="1" id="KW-0472">Membrane</keyword>
<dbReference type="Proteomes" id="UP000886748">
    <property type="component" value="Unassembled WGS sequence"/>
</dbReference>